<feature type="compositionally biased region" description="Low complexity" evidence="1">
    <location>
        <begin position="11"/>
        <end position="20"/>
    </location>
</feature>
<reference evidence="4" key="1">
    <citation type="submission" date="2023-05" db="EMBL/GenBank/DDBJ databases">
        <title>Cataloging the Phylogenetic Diversity of Human Bladder Bacteria.</title>
        <authorList>
            <person name="Du J."/>
        </authorList>
    </citation>
    <scope>NUCLEOTIDE SEQUENCE</scope>
    <source>
        <strain evidence="4">UMB9978</strain>
    </source>
</reference>
<proteinExistence type="predicted"/>
<name>A0AAP4C6A3_9MICC</name>
<dbReference type="AlphaFoldDB" id="A0AAP4C6A3"/>
<dbReference type="Pfam" id="PF13399">
    <property type="entry name" value="LytR_C"/>
    <property type="match status" value="1"/>
</dbReference>
<dbReference type="Proteomes" id="UP001240483">
    <property type="component" value="Unassembled WGS sequence"/>
</dbReference>
<dbReference type="RefSeq" id="WP_285332951.1">
    <property type="nucleotide sequence ID" value="NZ_JASODW010000004.1"/>
</dbReference>
<dbReference type="InterPro" id="IPR027381">
    <property type="entry name" value="LytR/CpsA/Psr_C"/>
</dbReference>
<comment type="caution">
    <text evidence="4">The sequence shown here is derived from an EMBL/GenBank/DDBJ whole genome shotgun (WGS) entry which is preliminary data.</text>
</comment>
<organism evidence="4 5">
    <name type="scientific">Pseudoglutamicibacter cumminsii</name>
    <dbReference type="NCBI Taxonomy" id="156979"/>
    <lineage>
        <taxon>Bacteria</taxon>
        <taxon>Bacillati</taxon>
        <taxon>Actinomycetota</taxon>
        <taxon>Actinomycetes</taxon>
        <taxon>Micrococcales</taxon>
        <taxon>Micrococcaceae</taxon>
        <taxon>Pseudoglutamicibacter</taxon>
    </lineage>
</organism>
<feature type="region of interest" description="Disordered" evidence="1">
    <location>
        <begin position="1"/>
        <end position="41"/>
    </location>
</feature>
<evidence type="ECO:0000256" key="2">
    <source>
        <dbReference type="SAM" id="Phobius"/>
    </source>
</evidence>
<keyword evidence="2" id="KW-0812">Transmembrane</keyword>
<evidence type="ECO:0000313" key="4">
    <source>
        <dbReference type="EMBL" id="MDK6275034.1"/>
    </source>
</evidence>
<keyword evidence="2" id="KW-1133">Transmembrane helix</keyword>
<evidence type="ECO:0000256" key="1">
    <source>
        <dbReference type="SAM" id="MobiDB-lite"/>
    </source>
</evidence>
<feature type="transmembrane region" description="Helical" evidence="2">
    <location>
        <begin position="58"/>
        <end position="79"/>
    </location>
</feature>
<accession>A0AAP4C6A3</accession>
<evidence type="ECO:0000259" key="3">
    <source>
        <dbReference type="Pfam" id="PF13399"/>
    </source>
</evidence>
<dbReference type="EMBL" id="JASODW010000004">
    <property type="protein sequence ID" value="MDK6275034.1"/>
    <property type="molecule type" value="Genomic_DNA"/>
</dbReference>
<evidence type="ECO:0000313" key="5">
    <source>
        <dbReference type="Proteomes" id="UP001240483"/>
    </source>
</evidence>
<keyword evidence="2" id="KW-0472">Membrane</keyword>
<sequence>MSSKDAGSKPAAESAAKLAATSDVTAPESGAEGRTVASEPLPSLISDEDKVMARRSRAWVVGGLVVIGVAGTALGFTWWQRGTWTPDFRAPNPAVVCPVWPLTPAAPADVSLNVFNASTREGIAAEAADTLRERGFDVRTVRNATLDAKTAESVALIYAGPDDTAAALAVQNQIPGSQVVLQPDRTNGILDVALGVKYGGITSPEGVPKGNGTLKCTKPWFER</sequence>
<gene>
    <name evidence="4" type="ORF">QP116_04670</name>
</gene>
<feature type="domain" description="LytR/CpsA/Psr regulator C-terminal" evidence="3">
    <location>
        <begin position="109"/>
        <end position="198"/>
    </location>
</feature>
<dbReference type="Gene3D" id="3.30.70.2390">
    <property type="match status" value="1"/>
</dbReference>
<protein>
    <submittedName>
        <fullName evidence="4">LytR C-terminal domain-containing protein</fullName>
    </submittedName>
</protein>